<dbReference type="GO" id="GO:0043130">
    <property type="term" value="F:ubiquitin binding"/>
    <property type="evidence" value="ECO:0007669"/>
    <property type="project" value="InterPro"/>
</dbReference>
<dbReference type="GO" id="GO:0005811">
    <property type="term" value="C:lipid droplet"/>
    <property type="evidence" value="ECO:0007669"/>
    <property type="project" value="UniProtKB-SubCell"/>
</dbReference>
<dbReference type="PANTHER" id="PTHR15486:SF96">
    <property type="entry name" value="LIPID DROPLET-REGULATING VLDL ASSEMBLY FACTOR AUP1"/>
    <property type="match status" value="1"/>
</dbReference>
<evidence type="ECO:0000256" key="6">
    <source>
        <dbReference type="ARBA" id="ARBA00035634"/>
    </source>
</evidence>
<comment type="caution">
    <text evidence="10">The sequence shown here is derived from an EMBL/GenBank/DDBJ whole genome shotgun (WGS) entry which is preliminary data.</text>
</comment>
<evidence type="ECO:0000256" key="1">
    <source>
        <dbReference type="ARBA" id="ARBA00004406"/>
    </source>
</evidence>
<evidence type="ECO:0000256" key="2">
    <source>
        <dbReference type="ARBA" id="ARBA00004502"/>
    </source>
</evidence>
<keyword evidence="5 8" id="KW-0472">Membrane</keyword>
<dbReference type="Gene3D" id="1.10.8.10">
    <property type="entry name" value="DNA helicase RuvA subunit, C-terminal domain"/>
    <property type="match status" value="1"/>
</dbReference>
<gene>
    <name evidence="10" type="ORF">QR680_012164</name>
</gene>
<dbReference type="GO" id="GO:0005789">
    <property type="term" value="C:endoplasmic reticulum membrane"/>
    <property type="evidence" value="ECO:0007669"/>
    <property type="project" value="UniProtKB-SubCell"/>
</dbReference>
<dbReference type="SMART" id="SM00546">
    <property type="entry name" value="CUE"/>
    <property type="match status" value="1"/>
</dbReference>
<feature type="domain" description="CUE" evidence="9">
    <location>
        <begin position="327"/>
        <end position="369"/>
    </location>
</feature>
<evidence type="ECO:0000259" key="9">
    <source>
        <dbReference type="PROSITE" id="PS51140"/>
    </source>
</evidence>
<evidence type="ECO:0000313" key="11">
    <source>
        <dbReference type="Proteomes" id="UP001175271"/>
    </source>
</evidence>
<dbReference type="Proteomes" id="UP001175271">
    <property type="component" value="Unassembled WGS sequence"/>
</dbReference>
<dbReference type="Gene3D" id="3.30.300.20">
    <property type="match status" value="1"/>
</dbReference>
<dbReference type="PROSITE" id="PS51140">
    <property type="entry name" value="CUE"/>
    <property type="match status" value="1"/>
</dbReference>
<reference evidence="10" key="1">
    <citation type="submission" date="2023-06" db="EMBL/GenBank/DDBJ databases">
        <title>Genomic analysis of the entomopathogenic nematode Steinernema hermaphroditum.</title>
        <authorList>
            <person name="Schwarz E.M."/>
            <person name="Heppert J.K."/>
            <person name="Baniya A."/>
            <person name="Schwartz H.T."/>
            <person name="Tan C.-H."/>
            <person name="Antoshechkin I."/>
            <person name="Sternberg P.W."/>
            <person name="Goodrich-Blair H."/>
            <person name="Dillman A.R."/>
        </authorList>
    </citation>
    <scope>NUCLEOTIDE SEQUENCE</scope>
    <source>
        <strain evidence="10">PS9179</strain>
        <tissue evidence="10">Whole animal</tissue>
    </source>
</reference>
<dbReference type="InterPro" id="IPR015946">
    <property type="entry name" value="KH_dom-like_a/b"/>
</dbReference>
<keyword evidence="8" id="KW-1133">Transmembrane helix</keyword>
<comment type="similarity">
    <text evidence="6">Belongs to the AUP1 family.</text>
</comment>
<name>A0AA39I2R1_9BILA</name>
<dbReference type="InterPro" id="IPR023799">
    <property type="entry name" value="RbfA_dom_sf"/>
</dbReference>
<feature type="region of interest" description="Disordered" evidence="7">
    <location>
        <begin position="644"/>
        <end position="686"/>
    </location>
</feature>
<dbReference type="GO" id="GO:0036503">
    <property type="term" value="P:ERAD pathway"/>
    <property type="evidence" value="ECO:0007669"/>
    <property type="project" value="TreeGrafter"/>
</dbReference>
<dbReference type="GO" id="GO:0006364">
    <property type="term" value="P:rRNA processing"/>
    <property type="evidence" value="ECO:0007669"/>
    <property type="project" value="InterPro"/>
</dbReference>
<dbReference type="PANTHER" id="PTHR15486">
    <property type="entry name" value="ANCIENT UBIQUITOUS PROTEIN"/>
    <property type="match status" value="1"/>
</dbReference>
<proteinExistence type="inferred from homology"/>
<accession>A0AA39I2R1</accession>
<keyword evidence="11" id="KW-1185">Reference proteome</keyword>
<feature type="compositionally biased region" description="Acidic residues" evidence="7">
    <location>
        <begin position="677"/>
        <end position="686"/>
    </location>
</feature>
<evidence type="ECO:0000256" key="5">
    <source>
        <dbReference type="ARBA" id="ARBA00023136"/>
    </source>
</evidence>
<evidence type="ECO:0000313" key="10">
    <source>
        <dbReference type="EMBL" id="KAK0415871.1"/>
    </source>
</evidence>
<dbReference type="AlphaFoldDB" id="A0AA39I2R1"/>
<protein>
    <recommendedName>
        <fullName evidence="9">CUE domain-containing protein</fullName>
    </recommendedName>
</protein>
<dbReference type="InterPro" id="IPR003892">
    <property type="entry name" value="CUE"/>
</dbReference>
<keyword evidence="3" id="KW-0551">Lipid droplet</keyword>
<keyword evidence="8" id="KW-0812">Transmembrane</keyword>
<evidence type="ECO:0000256" key="4">
    <source>
        <dbReference type="ARBA" id="ARBA00022824"/>
    </source>
</evidence>
<feature type="transmembrane region" description="Helical" evidence="8">
    <location>
        <begin position="39"/>
        <end position="64"/>
    </location>
</feature>
<evidence type="ECO:0000256" key="8">
    <source>
        <dbReference type="SAM" id="Phobius"/>
    </source>
</evidence>
<evidence type="ECO:0000256" key="7">
    <source>
        <dbReference type="SAM" id="MobiDB-lite"/>
    </source>
</evidence>
<dbReference type="EMBL" id="JAUCMV010000002">
    <property type="protein sequence ID" value="KAK0415871.1"/>
    <property type="molecule type" value="Genomic_DNA"/>
</dbReference>
<organism evidence="10 11">
    <name type="scientific">Steinernema hermaphroditum</name>
    <dbReference type="NCBI Taxonomy" id="289476"/>
    <lineage>
        <taxon>Eukaryota</taxon>
        <taxon>Metazoa</taxon>
        <taxon>Ecdysozoa</taxon>
        <taxon>Nematoda</taxon>
        <taxon>Chromadorea</taxon>
        <taxon>Rhabditida</taxon>
        <taxon>Tylenchina</taxon>
        <taxon>Panagrolaimomorpha</taxon>
        <taxon>Strongyloidoidea</taxon>
        <taxon>Steinernematidae</taxon>
        <taxon>Steinernema</taxon>
    </lineage>
</organism>
<keyword evidence="4" id="KW-0256">Endoplasmic reticulum</keyword>
<comment type="subcellular location">
    <subcellularLocation>
        <location evidence="1">Endoplasmic reticulum membrane</location>
        <topology evidence="1">Peripheral membrane protein</topology>
    </subcellularLocation>
    <subcellularLocation>
        <location evidence="2">Lipid droplet</location>
    </subcellularLocation>
</comment>
<evidence type="ECO:0000256" key="3">
    <source>
        <dbReference type="ARBA" id="ARBA00022677"/>
    </source>
</evidence>
<sequence>MATRDGNGNTVDHDVARLRVEDLCTVERYPKTFFQSYLLMLYTPVGFVVGLIRFFIGLHLFFVACLLRKTNWLRSVVLRATMFVLGLHVVNTGPAKHWDRKTRMIVSNHVTPLDHLAIDLIEPCLLPSSWEIPGFLRWVLGYTDMGAGNGRECLVQTIRRKCRDVTQPPILAFPEGAVTSGKRGLLKFSTWPFEAADSVQPVILKINRLFFTDLAPSTLGSIWWHDILYFIFAPMTIVSIHWLPPVHRKLAKEGAGDRVDETIVEYTNRVAKVMAEYSGFAATNLTCEDVVDAAHQRQAQLEREREERELAASNKSHRKGGKVSTIQLDEWAMRVKQAFPQIRIHVIREDLQRTQSPQTTEDRIKAGRLDTASKNVDIRLSHPSSSAPLKNAPADFRALYDERKWTMIERNREKYLERLSQATYFDDDDDDSILDEEMLPLRCFNLTSPSVSRIVPVAFASRKTGRGSGNAVMPKSAWRYELSNKRVFTRQMNNRFGIDMGLEDAILILTGGAGKQRRLDAKKRKQLSEIYTEKLLGLFSENERVTPLRLEIVAVSVNSNMTELEVRWKSRGNETDLDVQKTLDEASKSLRHDLSLSMYNATIPPLKFVADRTHLMQEEMNQLFLQADYGMQYRALSRTGAVLGSMSDTGAPGSEKSKKRREKAVPRWVKPKKTPELEEAVEVSSG</sequence>
<dbReference type="SUPFAM" id="SSF69593">
    <property type="entry name" value="Glycerol-3-phosphate (1)-acyltransferase"/>
    <property type="match status" value="1"/>
</dbReference>
<feature type="transmembrane region" description="Helical" evidence="8">
    <location>
        <begin position="76"/>
        <end position="94"/>
    </location>
</feature>
<dbReference type="SUPFAM" id="SSF89919">
    <property type="entry name" value="Ribosome-binding factor A, RbfA"/>
    <property type="match status" value="1"/>
</dbReference>